<feature type="chain" id="PRO_5008276330" description="Copper transport protein" evidence="5">
    <location>
        <begin position="30"/>
        <end position="405"/>
    </location>
</feature>
<accession>A0A197JWI3</accession>
<keyword evidence="5" id="KW-0732">Signal</keyword>
<keyword evidence="2 4" id="KW-1133">Transmembrane helix</keyword>
<feature type="transmembrane region" description="Helical" evidence="4">
    <location>
        <begin position="364"/>
        <end position="381"/>
    </location>
</feature>
<name>A0A197JWI3_9FUNG</name>
<organism evidence="6 7">
    <name type="scientific">Linnemannia elongata AG-77</name>
    <dbReference type="NCBI Taxonomy" id="1314771"/>
    <lineage>
        <taxon>Eukaryota</taxon>
        <taxon>Fungi</taxon>
        <taxon>Fungi incertae sedis</taxon>
        <taxon>Mucoromycota</taxon>
        <taxon>Mortierellomycotina</taxon>
        <taxon>Mortierellomycetes</taxon>
        <taxon>Mortierellales</taxon>
        <taxon>Mortierellaceae</taxon>
        <taxon>Linnemannia</taxon>
    </lineage>
</organism>
<proteinExistence type="inferred from homology"/>
<evidence type="ECO:0000256" key="5">
    <source>
        <dbReference type="SAM" id="SignalP"/>
    </source>
</evidence>
<evidence type="ECO:0000313" key="6">
    <source>
        <dbReference type="EMBL" id="OAQ29667.1"/>
    </source>
</evidence>
<evidence type="ECO:0000256" key="3">
    <source>
        <dbReference type="ARBA" id="ARBA00023136"/>
    </source>
</evidence>
<keyword evidence="4" id="KW-0186">Copper</keyword>
<evidence type="ECO:0000313" key="7">
    <source>
        <dbReference type="Proteomes" id="UP000078512"/>
    </source>
</evidence>
<dbReference type="GO" id="GO:0016020">
    <property type="term" value="C:membrane"/>
    <property type="evidence" value="ECO:0007669"/>
    <property type="project" value="UniProtKB-SubCell"/>
</dbReference>
<evidence type="ECO:0000256" key="1">
    <source>
        <dbReference type="ARBA" id="ARBA00022692"/>
    </source>
</evidence>
<keyword evidence="4" id="KW-0406">Ion transport</keyword>
<keyword evidence="4" id="KW-0187">Copper transport</keyword>
<dbReference type="EMBL" id="KV442039">
    <property type="protein sequence ID" value="OAQ29667.1"/>
    <property type="molecule type" value="Genomic_DNA"/>
</dbReference>
<sequence>MMLQSLVPSKASAFLVVLLALTVGSQVQAQAVDCLVTPSDPSCVSFVLPPATVTADLEALCTQMPYMPGCSLYSSCKAASKTDQWCTPFSVLADICSVDMPMMKDCKNYVALCGAAANQTATSRPSVCKSAPMIEAFPTTKNASALVIDICTEMDMAGCERCPKPPPGAYAANCDTLGTYAILCKAMPEMSQCATWKSMCSASSATASSLSFQSSEYCAAGVGSPDMNPPAMRMYFHLGFADYVLFEKWVPRNQGQYVGTWFALFFLTLFFQTISTYRTCLEARWAEEQAAENDNSSKSDSSERLTSLGGDGKHRSSIFMHWIQLWRQPWSLKEVKQNVIRALLTFVETTLGYALMLVTMTFNVPLFFAVIAGLTVGSVVFSRQRSAGVARGDSNSSATGCAGCG</sequence>
<dbReference type="PANTHER" id="PTHR12483:SF119">
    <property type="entry name" value="COPPER TRANSPORT PROTEIN-RELATED"/>
    <property type="match status" value="1"/>
</dbReference>
<feature type="signal peptide" evidence="5">
    <location>
        <begin position="1"/>
        <end position="29"/>
    </location>
</feature>
<gene>
    <name evidence="6" type="ORF">K457DRAFT_125576</name>
</gene>
<evidence type="ECO:0000256" key="2">
    <source>
        <dbReference type="ARBA" id="ARBA00022989"/>
    </source>
</evidence>
<keyword evidence="3 4" id="KW-0472">Membrane</keyword>
<dbReference type="Pfam" id="PF04145">
    <property type="entry name" value="Ctr"/>
    <property type="match status" value="1"/>
</dbReference>
<evidence type="ECO:0000256" key="4">
    <source>
        <dbReference type="RuleBase" id="RU367022"/>
    </source>
</evidence>
<dbReference type="Proteomes" id="UP000078512">
    <property type="component" value="Unassembled WGS sequence"/>
</dbReference>
<dbReference type="OrthoDB" id="73901at2759"/>
<reference evidence="6 7" key="1">
    <citation type="submission" date="2016-05" db="EMBL/GenBank/DDBJ databases">
        <title>Genome sequencing reveals origins of a unique bacterial endosymbiosis in the earliest lineages of terrestrial Fungi.</title>
        <authorList>
            <consortium name="DOE Joint Genome Institute"/>
            <person name="Uehling J."/>
            <person name="Gryganskyi A."/>
            <person name="Hameed K."/>
            <person name="Tschaplinski T."/>
            <person name="Misztal P."/>
            <person name="Wu S."/>
            <person name="Desiro A."/>
            <person name="Vande Pol N."/>
            <person name="Du Z.-Y."/>
            <person name="Zienkiewicz A."/>
            <person name="Zienkiewicz K."/>
            <person name="Morin E."/>
            <person name="Tisserant E."/>
            <person name="Splivallo R."/>
            <person name="Hainaut M."/>
            <person name="Henrissat B."/>
            <person name="Ohm R."/>
            <person name="Kuo A."/>
            <person name="Yan J."/>
            <person name="Lipzen A."/>
            <person name="Nolan M."/>
            <person name="Labutti K."/>
            <person name="Barry K."/>
            <person name="Goldstein A."/>
            <person name="Labbe J."/>
            <person name="Schadt C."/>
            <person name="Tuskan G."/>
            <person name="Grigoriev I."/>
            <person name="Martin F."/>
            <person name="Vilgalys R."/>
            <person name="Bonito G."/>
        </authorList>
    </citation>
    <scope>NUCLEOTIDE SEQUENCE [LARGE SCALE GENOMIC DNA]</scope>
    <source>
        <strain evidence="6 7">AG-77</strain>
    </source>
</reference>
<keyword evidence="1 4" id="KW-0812">Transmembrane</keyword>
<dbReference type="AlphaFoldDB" id="A0A197JWI3"/>
<comment type="similarity">
    <text evidence="4">Belongs to the copper transporter (Ctr) (TC 1.A.56) family. SLC31A subfamily.</text>
</comment>
<protein>
    <recommendedName>
        <fullName evidence="4">Copper transport protein</fullName>
    </recommendedName>
</protein>
<comment type="subcellular location">
    <subcellularLocation>
        <location evidence="4">Membrane</location>
        <topology evidence="4">Multi-pass membrane protein</topology>
    </subcellularLocation>
</comment>
<keyword evidence="7" id="KW-1185">Reference proteome</keyword>
<keyword evidence="4" id="KW-0813">Transport</keyword>
<dbReference type="InterPro" id="IPR007274">
    <property type="entry name" value="Cop_transporter"/>
</dbReference>
<dbReference type="STRING" id="1314771.A0A197JWI3"/>
<dbReference type="GO" id="GO:0005375">
    <property type="term" value="F:copper ion transmembrane transporter activity"/>
    <property type="evidence" value="ECO:0007669"/>
    <property type="project" value="UniProtKB-UniRule"/>
</dbReference>
<dbReference type="PANTHER" id="PTHR12483">
    <property type="entry name" value="SOLUTE CARRIER FAMILY 31 COPPER TRANSPORTERS"/>
    <property type="match status" value="1"/>
</dbReference>